<evidence type="ECO:0000259" key="1">
    <source>
        <dbReference type="Pfam" id="PF14080"/>
    </source>
</evidence>
<dbReference type="RefSeq" id="WP_008511582.1">
    <property type="nucleotide sequence ID" value="NZ_CM001403.1"/>
</dbReference>
<proteinExistence type="predicted"/>
<dbReference type="EMBL" id="CM001403">
    <property type="protein sequence ID" value="EHQ30068.1"/>
    <property type="molecule type" value="Genomic_DNA"/>
</dbReference>
<organism evidence="2 3">
    <name type="scientific">Mucilaginibacter paludis DSM 18603</name>
    <dbReference type="NCBI Taxonomy" id="714943"/>
    <lineage>
        <taxon>Bacteria</taxon>
        <taxon>Pseudomonadati</taxon>
        <taxon>Bacteroidota</taxon>
        <taxon>Sphingobacteriia</taxon>
        <taxon>Sphingobacteriales</taxon>
        <taxon>Sphingobacteriaceae</taxon>
        <taxon>Mucilaginibacter</taxon>
    </lineage>
</organism>
<evidence type="ECO:0000313" key="3">
    <source>
        <dbReference type="Proteomes" id="UP000002774"/>
    </source>
</evidence>
<protein>
    <recommendedName>
        <fullName evidence="1">DUF4261 domain-containing protein</fullName>
    </recommendedName>
</protein>
<dbReference type="InterPro" id="IPR025357">
    <property type="entry name" value="DUF4261"/>
</dbReference>
<keyword evidence="3" id="KW-1185">Reference proteome</keyword>
<dbReference type="Proteomes" id="UP000002774">
    <property type="component" value="Chromosome"/>
</dbReference>
<evidence type="ECO:0000313" key="2">
    <source>
        <dbReference type="EMBL" id="EHQ30068.1"/>
    </source>
</evidence>
<dbReference type="STRING" id="714943.Mucpa_6009"/>
<dbReference type="Pfam" id="PF14080">
    <property type="entry name" value="DUF4261"/>
    <property type="match status" value="1"/>
</dbReference>
<reference evidence="2" key="1">
    <citation type="submission" date="2011-09" db="EMBL/GenBank/DDBJ databases">
        <title>The permanent draft genome of Mucilaginibacter paludis DSM 18603.</title>
        <authorList>
            <consortium name="US DOE Joint Genome Institute (JGI-PGF)"/>
            <person name="Lucas S."/>
            <person name="Han J."/>
            <person name="Lapidus A."/>
            <person name="Bruce D."/>
            <person name="Goodwin L."/>
            <person name="Pitluck S."/>
            <person name="Peters L."/>
            <person name="Kyrpides N."/>
            <person name="Mavromatis K."/>
            <person name="Ivanova N."/>
            <person name="Mikhailova N."/>
            <person name="Held B."/>
            <person name="Detter J.C."/>
            <person name="Tapia R."/>
            <person name="Han C."/>
            <person name="Land M."/>
            <person name="Hauser L."/>
            <person name="Markowitz V."/>
            <person name="Cheng J.-F."/>
            <person name="Hugenholtz P."/>
            <person name="Woyke T."/>
            <person name="Wu D."/>
            <person name="Tindall B."/>
            <person name="Brambilla E."/>
            <person name="Klenk H.-P."/>
            <person name="Eisen J.A."/>
        </authorList>
    </citation>
    <scope>NUCLEOTIDE SEQUENCE [LARGE SCALE GENOMIC DNA]</scope>
    <source>
        <strain evidence="2">DSM 18603</strain>
    </source>
</reference>
<sequence length="259" mass="28901">MGVLKTLFTKPKATPEMVIAMIPLADKDSFSYQNFIDDYKLYYGVFAEAKGDDMAAALEADGENIALMNIDKPIPAEDIEGTAQYSYNWPNAVADLKDHQAHLIIALTGGSLDAVKRFKLLTQLICAALRTTAAAIGVYMGVQSLLIPTQSYLNIAQLMTDDALPLNLWIYFGYRTINEKRNAYTYGLLAFGKNEIEILQSNRPFVELQDMLFLTSHYLLLSNVNLKHGQTLGFTEDQKIKITETKGEFVAGKSFKLSY</sequence>
<dbReference type="OrthoDB" id="4827574at2"/>
<name>H1YB35_9SPHI</name>
<dbReference type="eggNOG" id="ENOG502ZA5G">
    <property type="taxonomic scope" value="Bacteria"/>
</dbReference>
<dbReference type="HOGENOM" id="CLU_065762_1_0_10"/>
<gene>
    <name evidence="2" type="ORF">Mucpa_6009</name>
</gene>
<accession>H1YB35</accession>
<dbReference type="AlphaFoldDB" id="H1YB35"/>
<feature type="domain" description="DUF4261" evidence="1">
    <location>
        <begin position="184"/>
        <end position="257"/>
    </location>
</feature>